<dbReference type="Gene3D" id="1.10.3720.10">
    <property type="entry name" value="MetI-like"/>
    <property type="match status" value="1"/>
</dbReference>
<dbReference type="SUPFAM" id="SSF161098">
    <property type="entry name" value="MetI-like"/>
    <property type="match status" value="1"/>
</dbReference>
<evidence type="ECO:0000256" key="1">
    <source>
        <dbReference type="ARBA" id="ARBA00004651"/>
    </source>
</evidence>
<organism evidence="8 9">
    <name type="scientific">Streptomyces noursei</name>
    <name type="common">Streptomyces albulus</name>
    <dbReference type="NCBI Taxonomy" id="1971"/>
    <lineage>
        <taxon>Bacteria</taxon>
        <taxon>Bacillati</taxon>
        <taxon>Actinomycetota</taxon>
        <taxon>Actinomycetes</taxon>
        <taxon>Kitasatosporales</taxon>
        <taxon>Streptomycetaceae</taxon>
        <taxon>Streptomyces</taxon>
    </lineage>
</organism>
<feature type="transmembrane region" description="Helical" evidence="7">
    <location>
        <begin position="184"/>
        <end position="203"/>
    </location>
</feature>
<keyword evidence="5 7" id="KW-1133">Transmembrane helix</keyword>
<keyword evidence="3" id="KW-1003">Cell membrane</keyword>
<feature type="transmembrane region" description="Helical" evidence="7">
    <location>
        <begin position="12"/>
        <end position="31"/>
    </location>
</feature>
<dbReference type="PROSITE" id="PS50928">
    <property type="entry name" value="ABC_TM1"/>
    <property type="match status" value="1"/>
</dbReference>
<dbReference type="eggNOG" id="COG0601">
    <property type="taxonomic scope" value="Bacteria"/>
</dbReference>
<dbReference type="Pfam" id="PF00528">
    <property type="entry name" value="BPD_transp_1"/>
    <property type="match status" value="1"/>
</dbReference>
<evidence type="ECO:0000313" key="8">
    <source>
        <dbReference type="EMBL" id="GCB93383.1"/>
    </source>
</evidence>
<comment type="similarity">
    <text evidence="7">Belongs to the binding-protein-dependent transport system permease family.</text>
</comment>
<dbReference type="CDD" id="cd06261">
    <property type="entry name" value="TM_PBP2"/>
    <property type="match status" value="1"/>
</dbReference>
<reference evidence="8 9" key="1">
    <citation type="journal article" date="2019" name="Microbiol. Resour. Announc.">
        <title>Draft Genome Sequence of the Most Traditional epsilon-Poly-l-Lysine Producer, Streptomyces albulus NBRC14147.</title>
        <authorList>
            <person name="Yamanaka K."/>
            <person name="Hamano Y."/>
        </authorList>
    </citation>
    <scope>NUCLEOTIDE SEQUENCE [LARGE SCALE GENOMIC DNA]</scope>
    <source>
        <strain evidence="8 9">NBRC 14147</strain>
    </source>
</reference>
<feature type="transmembrane region" description="Helical" evidence="7">
    <location>
        <begin position="290"/>
        <end position="316"/>
    </location>
</feature>
<dbReference type="AlphaFoldDB" id="A0A059W7H2"/>
<dbReference type="InterPro" id="IPR045621">
    <property type="entry name" value="BPD_transp_1_N"/>
</dbReference>
<evidence type="ECO:0000256" key="4">
    <source>
        <dbReference type="ARBA" id="ARBA00022692"/>
    </source>
</evidence>
<dbReference type="EMBL" id="BHXC01000007">
    <property type="protein sequence ID" value="GCB93383.1"/>
    <property type="molecule type" value="Genomic_DNA"/>
</dbReference>
<protein>
    <submittedName>
        <fullName evidence="8">ABC transporter permease</fullName>
    </submittedName>
</protein>
<gene>
    <name evidence="8" type="ORF">SALB_06164</name>
</gene>
<accession>A0A059W7H2</accession>
<evidence type="ECO:0000256" key="2">
    <source>
        <dbReference type="ARBA" id="ARBA00022448"/>
    </source>
</evidence>
<dbReference type="Proteomes" id="UP000288351">
    <property type="component" value="Unassembled WGS sequence"/>
</dbReference>
<feature type="transmembrane region" description="Helical" evidence="7">
    <location>
        <begin position="245"/>
        <end position="270"/>
    </location>
</feature>
<dbReference type="GO" id="GO:0005886">
    <property type="term" value="C:plasma membrane"/>
    <property type="evidence" value="ECO:0007669"/>
    <property type="project" value="UniProtKB-SubCell"/>
</dbReference>
<dbReference type="STRING" id="68570.DC74_5263"/>
<name>A0A059W7H2_STRNR</name>
<comment type="subcellular location">
    <subcellularLocation>
        <location evidence="1 7">Cell membrane</location>
        <topology evidence="1 7">Multi-pass membrane protein</topology>
    </subcellularLocation>
</comment>
<evidence type="ECO:0000256" key="6">
    <source>
        <dbReference type="ARBA" id="ARBA00023136"/>
    </source>
</evidence>
<sequence>MLPFLLRRTFGAVVTLILLSAVTFFVFFSVGDPAMMACGKNCTADNIALIHQNLGLDKPLPTQYWDFLVGVFAGRDFTLGHCSAPCFGYSFATKQDVWSTMMDRLPTTASLAIGGAVVFLVIGLGAGLLAAWKRGTLLDKTVTGASMVLSSVQIYILGPVVLGIFVYSGIMAAPKYVNLTSSPVGWFMGLLIPWLVMSTIFTAQYTRMSRSTMIEQLQEEHVRTAKAKGMPARYVFLRYAWRGSLIPIVTILGMDLGSLFGGAMITEFTFQLAGLGRLAIDSVTTLDLPMVLGVLVFSAALILVFNIIVDAAYAFIDPRVRLS</sequence>
<keyword evidence="6 7" id="KW-0472">Membrane</keyword>
<dbReference type="InterPro" id="IPR000515">
    <property type="entry name" value="MetI-like"/>
</dbReference>
<dbReference type="PANTHER" id="PTHR43163">
    <property type="entry name" value="DIPEPTIDE TRANSPORT SYSTEM PERMEASE PROTEIN DPPB-RELATED"/>
    <property type="match status" value="1"/>
</dbReference>
<evidence type="ECO:0000313" key="9">
    <source>
        <dbReference type="Proteomes" id="UP000288351"/>
    </source>
</evidence>
<evidence type="ECO:0000256" key="5">
    <source>
        <dbReference type="ARBA" id="ARBA00022989"/>
    </source>
</evidence>
<proteinExistence type="inferred from homology"/>
<feature type="transmembrane region" description="Helical" evidence="7">
    <location>
        <begin position="152"/>
        <end position="172"/>
    </location>
</feature>
<feature type="transmembrane region" description="Helical" evidence="7">
    <location>
        <begin position="109"/>
        <end position="132"/>
    </location>
</feature>
<keyword evidence="2 7" id="KW-0813">Transport</keyword>
<dbReference type="Pfam" id="PF19300">
    <property type="entry name" value="BPD_transp_1_N"/>
    <property type="match status" value="1"/>
</dbReference>
<comment type="caution">
    <text evidence="8">The sequence shown here is derived from an EMBL/GenBank/DDBJ whole genome shotgun (WGS) entry which is preliminary data.</text>
</comment>
<dbReference type="RefSeq" id="WP_016572739.1">
    <property type="nucleotide sequence ID" value="NZ_BHXC01000007.1"/>
</dbReference>
<dbReference type="GO" id="GO:0055085">
    <property type="term" value="P:transmembrane transport"/>
    <property type="evidence" value="ECO:0007669"/>
    <property type="project" value="InterPro"/>
</dbReference>
<keyword evidence="4 7" id="KW-0812">Transmembrane</keyword>
<dbReference type="InterPro" id="IPR035906">
    <property type="entry name" value="MetI-like_sf"/>
</dbReference>
<evidence type="ECO:0000256" key="7">
    <source>
        <dbReference type="RuleBase" id="RU363032"/>
    </source>
</evidence>
<dbReference type="PANTHER" id="PTHR43163:SF6">
    <property type="entry name" value="DIPEPTIDE TRANSPORT SYSTEM PERMEASE PROTEIN DPPB-RELATED"/>
    <property type="match status" value="1"/>
</dbReference>
<evidence type="ECO:0000256" key="3">
    <source>
        <dbReference type="ARBA" id="ARBA00022475"/>
    </source>
</evidence>